<proteinExistence type="predicted"/>
<evidence type="ECO:0000313" key="3">
    <source>
        <dbReference type="Proteomes" id="UP001172102"/>
    </source>
</evidence>
<name>A0AA40B1X2_9PEZI</name>
<keyword evidence="2" id="KW-0378">Hydrolase</keyword>
<dbReference type="Proteomes" id="UP001172102">
    <property type="component" value="Unassembled WGS sequence"/>
</dbReference>
<dbReference type="Pfam" id="PF01738">
    <property type="entry name" value="DLH"/>
    <property type="match status" value="1"/>
</dbReference>
<evidence type="ECO:0000259" key="1">
    <source>
        <dbReference type="Pfam" id="PF01738"/>
    </source>
</evidence>
<keyword evidence="3" id="KW-1185">Reference proteome</keyword>
<accession>A0AA40B1X2</accession>
<dbReference type="Gene3D" id="3.40.50.1820">
    <property type="entry name" value="alpha/beta hydrolase"/>
    <property type="match status" value="1"/>
</dbReference>
<gene>
    <name evidence="2" type="ORF">B0H67DRAFT_481871</name>
</gene>
<reference evidence="2" key="1">
    <citation type="submission" date="2023-06" db="EMBL/GenBank/DDBJ databases">
        <title>Genome-scale phylogeny and comparative genomics of the fungal order Sordariales.</title>
        <authorList>
            <consortium name="Lawrence Berkeley National Laboratory"/>
            <person name="Hensen N."/>
            <person name="Bonometti L."/>
            <person name="Westerberg I."/>
            <person name="Brannstrom I.O."/>
            <person name="Guillou S."/>
            <person name="Cros-Aarteil S."/>
            <person name="Calhoun S."/>
            <person name="Haridas S."/>
            <person name="Kuo A."/>
            <person name="Mondo S."/>
            <person name="Pangilinan J."/>
            <person name="Riley R."/>
            <person name="Labutti K."/>
            <person name="Andreopoulos B."/>
            <person name="Lipzen A."/>
            <person name="Chen C."/>
            <person name="Yanf M."/>
            <person name="Daum C."/>
            <person name="Ng V."/>
            <person name="Clum A."/>
            <person name="Steindorff A."/>
            <person name="Ohm R."/>
            <person name="Martin F."/>
            <person name="Silar P."/>
            <person name="Natvig D."/>
            <person name="Lalanne C."/>
            <person name="Gautier V."/>
            <person name="Ament-Velasquez S.L."/>
            <person name="Kruys A."/>
            <person name="Hutchinson M.I."/>
            <person name="Powell A.J."/>
            <person name="Barry K."/>
            <person name="Miller A.N."/>
            <person name="Grigoriev I.V."/>
            <person name="Debuchy R."/>
            <person name="Gladieux P."/>
            <person name="Thoren M.H."/>
            <person name="Johannesson H."/>
        </authorList>
    </citation>
    <scope>NUCLEOTIDE SEQUENCE</scope>
    <source>
        <strain evidence="2">SMH4607-1</strain>
    </source>
</reference>
<evidence type="ECO:0000313" key="2">
    <source>
        <dbReference type="EMBL" id="KAK0726121.1"/>
    </source>
</evidence>
<dbReference type="PANTHER" id="PTHR17630:SF105">
    <property type="entry name" value="DIENELACTONE HYDROLASE FAMILY PROTEIN (AFU_ORTHOLOGUE AFUA_4G08790)"/>
    <property type="match status" value="1"/>
</dbReference>
<dbReference type="AlphaFoldDB" id="A0AA40B1X2"/>
<sequence length="293" mass="31840">MAGYCKDCFTGTVHSDVALSGVEAEVQGLPTYVTGPEAGVTPRGIIVVVPDAFGWTLPNTRALADAYARRVQATVYLPDFMNGHALPEWTIQGMEYTPPATDFLIVRALKRAWALLQVIPALLVFISTCRMSVGTARIRAFLGAVRVAEPAGAKVGVAGFCWGGYHAVVLTHDVAPNRLAGGRPLVDCAFSAHPGLLSVPEDVRGVVRPLSVANGDDDEYMGRRKMALLQQVLEGKNREHGAEVHEVVVYPGARHGFANRADLDDPLHRECRDKSQDQAVRWFRKHFEAGSDE</sequence>
<protein>
    <submittedName>
        <fullName evidence="2">Alpha/Beta hydrolase protein</fullName>
    </submittedName>
</protein>
<dbReference type="EMBL" id="JAUKUA010000002">
    <property type="protein sequence ID" value="KAK0726121.1"/>
    <property type="molecule type" value="Genomic_DNA"/>
</dbReference>
<dbReference type="InterPro" id="IPR029058">
    <property type="entry name" value="AB_hydrolase_fold"/>
</dbReference>
<organism evidence="2 3">
    <name type="scientific">Lasiosphaeris hirsuta</name>
    <dbReference type="NCBI Taxonomy" id="260670"/>
    <lineage>
        <taxon>Eukaryota</taxon>
        <taxon>Fungi</taxon>
        <taxon>Dikarya</taxon>
        <taxon>Ascomycota</taxon>
        <taxon>Pezizomycotina</taxon>
        <taxon>Sordariomycetes</taxon>
        <taxon>Sordariomycetidae</taxon>
        <taxon>Sordariales</taxon>
        <taxon>Lasiosphaeriaceae</taxon>
        <taxon>Lasiosphaeris</taxon>
    </lineage>
</organism>
<dbReference type="SUPFAM" id="SSF53474">
    <property type="entry name" value="alpha/beta-Hydrolases"/>
    <property type="match status" value="1"/>
</dbReference>
<dbReference type="GO" id="GO:0016787">
    <property type="term" value="F:hydrolase activity"/>
    <property type="evidence" value="ECO:0007669"/>
    <property type="project" value="UniProtKB-KW"/>
</dbReference>
<dbReference type="PANTHER" id="PTHR17630">
    <property type="entry name" value="DIENELACTONE HYDROLASE"/>
    <property type="match status" value="1"/>
</dbReference>
<dbReference type="InterPro" id="IPR002925">
    <property type="entry name" value="Dienelactn_hydro"/>
</dbReference>
<comment type="caution">
    <text evidence="2">The sequence shown here is derived from an EMBL/GenBank/DDBJ whole genome shotgun (WGS) entry which is preliminary data.</text>
</comment>
<feature type="domain" description="Dienelactone hydrolase" evidence="1">
    <location>
        <begin position="30"/>
        <end position="286"/>
    </location>
</feature>